<dbReference type="PANTHER" id="PTHR28260:SF1">
    <property type="entry name" value="SPINDLE POLE BODY COMPONENT SPC105"/>
    <property type="match status" value="1"/>
</dbReference>
<accession>A0A0C3BQ11</accession>
<keyword evidence="5" id="KW-1185">Reference proteome</keyword>
<gene>
    <name evidence="4" type="ORF">M408DRAFT_60505</name>
</gene>
<dbReference type="InterPro" id="IPR033338">
    <property type="entry name" value="Spc105/Spc7"/>
</dbReference>
<feature type="compositionally biased region" description="Low complexity" evidence="2">
    <location>
        <begin position="401"/>
        <end position="434"/>
    </location>
</feature>
<sequence>LSTMSSPSTAHRAGPSRKSLSAVVSTSKHHAAHRKRAKSMASSNPEELTPRSKRRRSLVPKKSILKQSNAGASLSTINPLASSQIEQSRSQQPLEDITLNFTRVSGFNQDRRVSFAPNAHVRLIPKESQQSNNSSSPPSSPADESIDSPNTSQENTRSAPDSSPIKNDRNTRRSSLRQSMGDGEGEQSMDLASDTSYLDEQSVDSAEEQPSPQKRRESGISEGSSMDIDDSQVDMDMTMNTNVSGRPSLARPRRSSTRPPRRESTAPRETDANMSLTEYTVGLGVSLMPEKEASAHWLALKAVMNHSEEPSSPPADIDIESAAARLLFAGHDIPVPPQDDGDTTISSEGGESSGSGDGKTMDLTSLTGGLRRASMRDATASFPRGSLKDITTSLPRASFGPSAPSTEESSISPEESTAPPAPAAKPSSLPVPASTGPSIFRAKAASFVPTPRAAPSSPTKVAESSPVKSTQRPKTPVFSAAFAPRSPAKPKTAFTTPVKRSHPVDESSAAVESPNKKLIVAGEGGAKTQAIPKPTPSKVAPSPSAKKAPFVARRPSDFLARPSMSRASLPLRQPPPAPSAPLSPERLVATPSSGTPAKVLSPQKEATPRKEVIQPPKSPRFAPSPKVLTPIVECEREASLQQEAELRIASSPRRNSSPVRTPTARRSFAPTPVAVSPWLSRTARSSVAPSLYEEGENTGDYASEENMLDLLSEETRARLPGSVDELLRAVGGEFMDNVAVRRRSTMALRAKEEYPDSPIVPADYAIAVAVDYPLLAYHDYVVNHLTAQIDELDIKQSETDQFVKTNPPAIFIDYAEGGPEQLPDLKATLETVRAMVRLRTKIQWYQWRFKDISNLLREVGERENDALQDLSKTQQSIAGLTPALDILEVQHAEIMAELERERAAVEEIEKCDPKELAEVKSSIADNATQLSMLEEEMADIQKETDGSEKRIRDYQAEQKALEQKIESANQMVLSTMPGRNIRAETKREIDLIERLSRWKATRLTPSRVELEYAQHILVSIPCNNWTPILESCDIRLRTVHSLSKPRQDWLPLFTTFSVDAARERLINGRFGKKSVGKIMEKLSTFWTCCDVVRHEIMMLRTKYAVKLRYDSQHTKALTVEVPILFEKSAAKVIAEFDINAKTVQTWPLTVPDIQARLNLAYALDDNVTIDTDPLLAALRDRLQQATIAENFGVLLEACVEVDALYP</sequence>
<protein>
    <recommendedName>
        <fullName evidence="3">Spc7 kinetochore protein domain-containing protein</fullName>
    </recommendedName>
</protein>
<dbReference type="OrthoDB" id="5592879at2759"/>
<feature type="coiled-coil region" evidence="1">
    <location>
        <begin position="884"/>
        <end position="971"/>
    </location>
</feature>
<dbReference type="GO" id="GO:1990758">
    <property type="term" value="P:mitotic sister chromatid biorientation"/>
    <property type="evidence" value="ECO:0007669"/>
    <property type="project" value="TreeGrafter"/>
</dbReference>
<dbReference type="SMART" id="SM00787">
    <property type="entry name" value="Spc7"/>
    <property type="match status" value="1"/>
</dbReference>
<feature type="compositionally biased region" description="Polar residues" evidence="2">
    <location>
        <begin position="150"/>
        <end position="165"/>
    </location>
</feature>
<dbReference type="Pfam" id="PF18210">
    <property type="entry name" value="Knl1_RWD_C"/>
    <property type="match status" value="1"/>
</dbReference>
<feature type="compositionally biased region" description="Basic and acidic residues" evidence="2">
    <location>
        <begin position="260"/>
        <end position="271"/>
    </location>
</feature>
<name>A0A0C3BQ11_SERVB</name>
<evidence type="ECO:0000313" key="4">
    <source>
        <dbReference type="EMBL" id="KIM34159.1"/>
    </source>
</evidence>
<dbReference type="GO" id="GO:0007094">
    <property type="term" value="P:mitotic spindle assembly checkpoint signaling"/>
    <property type="evidence" value="ECO:0007669"/>
    <property type="project" value="TreeGrafter"/>
</dbReference>
<feature type="compositionally biased region" description="Polar residues" evidence="2">
    <location>
        <begin position="65"/>
        <end position="76"/>
    </location>
</feature>
<dbReference type="PANTHER" id="PTHR28260">
    <property type="entry name" value="SPINDLE POLE BODY COMPONENT SPC105"/>
    <property type="match status" value="1"/>
</dbReference>
<dbReference type="EMBL" id="KN824277">
    <property type="protein sequence ID" value="KIM34159.1"/>
    <property type="molecule type" value="Genomic_DNA"/>
</dbReference>
<dbReference type="AlphaFoldDB" id="A0A0C3BQ11"/>
<feature type="domain" description="Spc7 kinetochore protein" evidence="3">
    <location>
        <begin position="708"/>
        <end position="1021"/>
    </location>
</feature>
<evidence type="ECO:0000256" key="2">
    <source>
        <dbReference type="SAM" id="MobiDB-lite"/>
    </source>
</evidence>
<reference evidence="5" key="2">
    <citation type="submission" date="2015-01" db="EMBL/GenBank/DDBJ databases">
        <title>Evolutionary Origins and Diversification of the Mycorrhizal Mutualists.</title>
        <authorList>
            <consortium name="DOE Joint Genome Institute"/>
            <consortium name="Mycorrhizal Genomics Consortium"/>
            <person name="Kohler A."/>
            <person name="Kuo A."/>
            <person name="Nagy L.G."/>
            <person name="Floudas D."/>
            <person name="Copeland A."/>
            <person name="Barry K.W."/>
            <person name="Cichocki N."/>
            <person name="Veneault-Fourrey C."/>
            <person name="LaButti K."/>
            <person name="Lindquist E.A."/>
            <person name="Lipzen A."/>
            <person name="Lundell T."/>
            <person name="Morin E."/>
            <person name="Murat C."/>
            <person name="Riley R."/>
            <person name="Ohm R."/>
            <person name="Sun H."/>
            <person name="Tunlid A."/>
            <person name="Henrissat B."/>
            <person name="Grigoriev I.V."/>
            <person name="Hibbett D.S."/>
            <person name="Martin F."/>
        </authorList>
    </citation>
    <scope>NUCLEOTIDE SEQUENCE [LARGE SCALE GENOMIC DNA]</scope>
    <source>
        <strain evidence="5">MAFF 305830</strain>
    </source>
</reference>
<dbReference type="GO" id="GO:0034501">
    <property type="term" value="P:protein localization to kinetochore"/>
    <property type="evidence" value="ECO:0007669"/>
    <property type="project" value="TreeGrafter"/>
</dbReference>
<feature type="compositionally biased region" description="Low complexity" evidence="2">
    <location>
        <begin position="127"/>
        <end position="149"/>
    </location>
</feature>
<feature type="region of interest" description="Disordered" evidence="2">
    <location>
        <begin position="1"/>
        <end position="76"/>
    </location>
</feature>
<dbReference type="InterPro" id="IPR040850">
    <property type="entry name" value="Knl1_RWD_C"/>
</dbReference>
<dbReference type="GO" id="GO:0000776">
    <property type="term" value="C:kinetochore"/>
    <property type="evidence" value="ECO:0007669"/>
    <property type="project" value="TreeGrafter"/>
</dbReference>
<organism evidence="4 5">
    <name type="scientific">Serendipita vermifera MAFF 305830</name>
    <dbReference type="NCBI Taxonomy" id="933852"/>
    <lineage>
        <taxon>Eukaryota</taxon>
        <taxon>Fungi</taxon>
        <taxon>Dikarya</taxon>
        <taxon>Basidiomycota</taxon>
        <taxon>Agaricomycotina</taxon>
        <taxon>Agaricomycetes</taxon>
        <taxon>Sebacinales</taxon>
        <taxon>Serendipitaceae</taxon>
        <taxon>Serendipita</taxon>
    </lineage>
</organism>
<dbReference type="Proteomes" id="UP000054097">
    <property type="component" value="Unassembled WGS sequence"/>
</dbReference>
<evidence type="ECO:0000256" key="1">
    <source>
        <dbReference type="SAM" id="Coils"/>
    </source>
</evidence>
<reference evidence="4 5" key="1">
    <citation type="submission" date="2014-04" db="EMBL/GenBank/DDBJ databases">
        <authorList>
            <consortium name="DOE Joint Genome Institute"/>
            <person name="Kuo A."/>
            <person name="Zuccaro A."/>
            <person name="Kohler A."/>
            <person name="Nagy L.G."/>
            <person name="Floudas D."/>
            <person name="Copeland A."/>
            <person name="Barry K.W."/>
            <person name="Cichocki N."/>
            <person name="Veneault-Fourrey C."/>
            <person name="LaButti K."/>
            <person name="Lindquist E.A."/>
            <person name="Lipzen A."/>
            <person name="Lundell T."/>
            <person name="Morin E."/>
            <person name="Murat C."/>
            <person name="Sun H."/>
            <person name="Tunlid A."/>
            <person name="Henrissat B."/>
            <person name="Grigoriev I.V."/>
            <person name="Hibbett D.S."/>
            <person name="Martin F."/>
            <person name="Nordberg H.P."/>
            <person name="Cantor M.N."/>
            <person name="Hua S.X."/>
        </authorList>
    </citation>
    <scope>NUCLEOTIDE SEQUENCE [LARGE SCALE GENOMIC DNA]</scope>
    <source>
        <strain evidence="4 5">MAFF 305830</strain>
    </source>
</reference>
<feature type="region of interest" description="Disordered" evidence="2">
    <location>
        <begin position="645"/>
        <end position="668"/>
    </location>
</feature>
<dbReference type="InterPro" id="IPR013253">
    <property type="entry name" value="Spc7_domain"/>
</dbReference>
<evidence type="ECO:0000259" key="3">
    <source>
        <dbReference type="SMART" id="SM00787"/>
    </source>
</evidence>
<feature type="region of interest" description="Disordered" evidence="2">
    <location>
        <begin position="123"/>
        <end position="271"/>
    </location>
</feature>
<feature type="region of interest" description="Disordered" evidence="2">
    <location>
        <begin position="331"/>
        <end position="625"/>
    </location>
</feature>
<dbReference type="HOGENOM" id="CLU_270322_0_0_1"/>
<keyword evidence="1" id="KW-0175">Coiled coil</keyword>
<feature type="compositionally biased region" description="Basic residues" evidence="2">
    <location>
        <begin position="27"/>
        <end position="38"/>
    </location>
</feature>
<evidence type="ECO:0000313" key="5">
    <source>
        <dbReference type="Proteomes" id="UP000054097"/>
    </source>
</evidence>
<proteinExistence type="predicted"/>
<dbReference type="STRING" id="933852.A0A0C3BQ11"/>
<dbReference type="Pfam" id="PF08317">
    <property type="entry name" value="Spc7"/>
    <property type="match status" value="1"/>
</dbReference>
<feature type="compositionally biased region" description="Pro residues" evidence="2">
    <location>
        <begin position="572"/>
        <end position="581"/>
    </location>
</feature>
<feature type="non-terminal residue" evidence="4">
    <location>
        <position position="1"/>
    </location>
</feature>